<name>A0ABT1S421_9FIRM</name>
<dbReference type="EMBL" id="JANFZH010000064">
    <property type="protein sequence ID" value="MCQ4841679.1"/>
    <property type="molecule type" value="Genomic_DNA"/>
</dbReference>
<evidence type="ECO:0000313" key="2">
    <source>
        <dbReference type="EMBL" id="MCQ4841679.1"/>
    </source>
</evidence>
<evidence type="ECO:0000313" key="3">
    <source>
        <dbReference type="Proteomes" id="UP001524473"/>
    </source>
</evidence>
<dbReference type="RefSeq" id="WP_154669690.1">
    <property type="nucleotide sequence ID" value="NZ_CABKVV010000010.1"/>
</dbReference>
<dbReference type="GeneID" id="90534059"/>
<reference evidence="2 3" key="1">
    <citation type="submission" date="2022-06" db="EMBL/GenBank/DDBJ databases">
        <title>Isolation of gut microbiota from human fecal samples.</title>
        <authorList>
            <person name="Pamer E.G."/>
            <person name="Barat B."/>
            <person name="Waligurski E."/>
            <person name="Medina S."/>
            <person name="Paddock L."/>
            <person name="Mostad J."/>
        </authorList>
    </citation>
    <scope>NUCLEOTIDE SEQUENCE [LARGE SCALE GENOMIC DNA]</scope>
    <source>
        <strain evidence="2 3">DFI.9.73</strain>
    </source>
</reference>
<protein>
    <submittedName>
        <fullName evidence="2">Uncharacterized protein</fullName>
    </submittedName>
</protein>
<accession>A0ABT1S421</accession>
<feature type="compositionally biased region" description="Basic and acidic residues" evidence="1">
    <location>
        <begin position="25"/>
        <end position="47"/>
    </location>
</feature>
<proteinExistence type="predicted"/>
<keyword evidence="3" id="KW-1185">Reference proteome</keyword>
<dbReference type="Proteomes" id="UP001524473">
    <property type="component" value="Unassembled WGS sequence"/>
</dbReference>
<sequence>MAQQKGYAGRVKNTGAQSVKALYSPDRKQHGTVRRGEDLRTGETKKK</sequence>
<comment type="caution">
    <text evidence="2">The sequence shown here is derived from an EMBL/GenBank/DDBJ whole genome shotgun (WGS) entry which is preliminary data.</text>
</comment>
<gene>
    <name evidence="2" type="ORF">NE695_17345</name>
</gene>
<evidence type="ECO:0000256" key="1">
    <source>
        <dbReference type="SAM" id="MobiDB-lite"/>
    </source>
</evidence>
<feature type="region of interest" description="Disordered" evidence="1">
    <location>
        <begin position="1"/>
        <end position="47"/>
    </location>
</feature>
<organism evidence="2 3">
    <name type="scientific">Neglectibacter timonensis</name>
    <dbReference type="NCBI Taxonomy" id="1776382"/>
    <lineage>
        <taxon>Bacteria</taxon>
        <taxon>Bacillati</taxon>
        <taxon>Bacillota</taxon>
        <taxon>Clostridia</taxon>
        <taxon>Eubacteriales</taxon>
        <taxon>Oscillospiraceae</taxon>
        <taxon>Neglectibacter</taxon>
    </lineage>
</organism>